<accession>A0ABY9ANY8</accession>
<organism evidence="1 2">
    <name type="scientific">Paracidovorax citrulli</name>
    <name type="common">Acidovorax citrulli</name>
    <dbReference type="NCBI Taxonomy" id="80869"/>
    <lineage>
        <taxon>Bacteria</taxon>
        <taxon>Pseudomonadati</taxon>
        <taxon>Pseudomonadota</taxon>
        <taxon>Betaproteobacteria</taxon>
        <taxon>Burkholderiales</taxon>
        <taxon>Comamonadaceae</taxon>
        <taxon>Paracidovorax</taxon>
    </lineage>
</organism>
<reference evidence="1 2" key="1">
    <citation type="submission" date="2023-06" db="EMBL/GenBank/DDBJ databases">
        <authorList>
            <person name="Ham H."/>
            <person name="Park D.S."/>
        </authorList>
    </citation>
    <scope>NUCLEOTIDE SEQUENCE [LARGE SCALE GENOMIC DNA]</scope>
    <source>
        <strain evidence="1 2">KACC 17005</strain>
    </source>
</reference>
<dbReference type="Proteomes" id="UP001242732">
    <property type="component" value="Chromosome"/>
</dbReference>
<keyword evidence="2" id="KW-1185">Reference proteome</keyword>
<evidence type="ECO:0000313" key="1">
    <source>
        <dbReference type="EMBL" id="WIY48538.1"/>
    </source>
</evidence>
<evidence type="ECO:0000313" key="2">
    <source>
        <dbReference type="Proteomes" id="UP001242732"/>
    </source>
</evidence>
<sequence>MNEYLISPSVLDLYQSSKSKEWRSRVKAKTTIIYKFLRDHDLSKIELLDDSGEAIEDLVLMRSHLTDAGAKLFEKAIPSWDRARDKDGNLSNLTQLENGLKKILSEQ</sequence>
<dbReference type="RefSeq" id="WP_128098957.1">
    <property type="nucleotide sequence ID" value="NZ_CP023687.1"/>
</dbReference>
<name>A0ABY9ANY8_PARCI</name>
<gene>
    <name evidence="1" type="ORF">QRO08_22425</name>
</gene>
<dbReference type="EMBL" id="CP127363">
    <property type="protein sequence ID" value="WIY48538.1"/>
    <property type="molecule type" value="Genomic_DNA"/>
</dbReference>
<protein>
    <submittedName>
        <fullName evidence="1">Uncharacterized protein</fullName>
    </submittedName>
</protein>
<proteinExistence type="predicted"/>